<dbReference type="InterPro" id="IPR035093">
    <property type="entry name" value="RelE/ParE_toxin_dom_sf"/>
</dbReference>
<comment type="catalytic activity">
    <reaction evidence="6">
        <text>Couples ATP hydrolysis with the unwinding of duplex DNA by translocating in the 3'-5' direction.</text>
        <dbReference type="EC" id="5.6.2.4"/>
    </reaction>
</comment>
<name>A0A0D0KSD1_AGRTU</name>
<dbReference type="PANTHER" id="PTHR11070:SF45">
    <property type="entry name" value="DNA 3'-5' HELICASE"/>
    <property type="match status" value="1"/>
</dbReference>
<dbReference type="EMBL" id="JXQV01000015">
    <property type="protein sequence ID" value="KIQ01092.1"/>
    <property type="molecule type" value="Genomic_DNA"/>
</dbReference>
<evidence type="ECO:0000256" key="8">
    <source>
        <dbReference type="ARBA" id="ARBA00048988"/>
    </source>
</evidence>
<dbReference type="Proteomes" id="UP000035017">
    <property type="component" value="Unassembled WGS sequence"/>
</dbReference>
<dbReference type="Pfam" id="PF13361">
    <property type="entry name" value="UvrD_C"/>
    <property type="match status" value="1"/>
</dbReference>
<evidence type="ECO:0000256" key="5">
    <source>
        <dbReference type="ARBA" id="ARBA00023235"/>
    </source>
</evidence>
<feature type="domain" description="UvrD-like helicase ATP-binding" evidence="10">
    <location>
        <begin position="227"/>
        <end position="501"/>
    </location>
</feature>
<dbReference type="GO" id="GO:0005829">
    <property type="term" value="C:cytosol"/>
    <property type="evidence" value="ECO:0007669"/>
    <property type="project" value="TreeGrafter"/>
</dbReference>
<evidence type="ECO:0000256" key="3">
    <source>
        <dbReference type="ARBA" id="ARBA00022806"/>
    </source>
</evidence>
<proteinExistence type="predicted"/>
<accession>A0A0D0KSD1</accession>
<evidence type="ECO:0000256" key="4">
    <source>
        <dbReference type="ARBA" id="ARBA00022840"/>
    </source>
</evidence>
<keyword evidence="5" id="KW-0413">Isomerase</keyword>
<evidence type="ECO:0000256" key="9">
    <source>
        <dbReference type="PROSITE-ProRule" id="PRU00560"/>
    </source>
</evidence>
<keyword evidence="1 9" id="KW-0547">Nucleotide-binding</keyword>
<dbReference type="AlphaFoldDB" id="A0A0D0KSD1"/>
<evidence type="ECO:0000256" key="1">
    <source>
        <dbReference type="ARBA" id="ARBA00022741"/>
    </source>
</evidence>
<dbReference type="Pfam" id="PF00580">
    <property type="entry name" value="UvrD-helicase"/>
    <property type="match status" value="1"/>
</dbReference>
<dbReference type="GO" id="GO:0000725">
    <property type="term" value="P:recombinational repair"/>
    <property type="evidence" value="ECO:0007669"/>
    <property type="project" value="TreeGrafter"/>
</dbReference>
<dbReference type="InterPro" id="IPR000212">
    <property type="entry name" value="DNA_helicase_UvrD/REP"/>
</dbReference>
<sequence length="669" mass="74115">MTVLIATSFTKALDKLTGQEQAAVKVTAFDIQQNPESRGLSLHRIDRCQDPDFWSARVNKDIRIVLHKRGGNTLLAYVDHHDDAYIWAQRRRVDEHPTTGAAQIVEVRETIEEVVIRRYVEEAVGKPKIFAEVADDTLLTWGVPQDWLNTVRQATEDTVLDIAGHLPDEAQEALLAAAVGEVPIIRIAIGDQTGYAHPDARRRFMVVGDEAELAAALNAPWEDWAIFLHPAQREFVERNFNGPARVIGSAGTGKTVVALHRSVRLAGENATHRILLTTFSPQLADGLARKLDRLSANHPEIAPRITVGTLSDIAHRLAAERLGDMTIASDTDVAGLLKQAAAAENTDIPPTFLAEEWRLIVDAWEVRDADTYRDLPRLGRKVRMATSRRDELWQVFARVRAALDERGVETEAGLMHRLARELGEAPFTHVVVDEAQDISVPELHLIAAIAGGRPNGLFFAGDIGQRIFRSPFPWKAAGVDIQGRSRSLKVNYRTSHQIRSKSDLLLPSRLLEADGGEDSRLGVSSVFHGPPPDLHLFNTPDEEIAAVATWIDEGLQQGIVPETIVLLVRSEAELARAHTAIAASSDHNIKVMLMHDAKGREFRAVAVIACDADVLPSERRLLEAIDERALKEIYDTERHLLYVAATRARERLWISASGTPSEFLQDLID</sequence>
<evidence type="ECO:0000313" key="11">
    <source>
        <dbReference type="EMBL" id="KIQ01092.1"/>
    </source>
</evidence>
<dbReference type="GO" id="GO:0005524">
    <property type="term" value="F:ATP binding"/>
    <property type="evidence" value="ECO:0007669"/>
    <property type="project" value="UniProtKB-UniRule"/>
</dbReference>
<evidence type="ECO:0000256" key="2">
    <source>
        <dbReference type="ARBA" id="ARBA00022801"/>
    </source>
</evidence>
<keyword evidence="4 9" id="KW-0067">ATP-binding</keyword>
<comment type="catalytic activity">
    <reaction evidence="8">
        <text>ATP + H2O = ADP + phosphate + H(+)</text>
        <dbReference type="Rhea" id="RHEA:13065"/>
        <dbReference type="ChEBI" id="CHEBI:15377"/>
        <dbReference type="ChEBI" id="CHEBI:15378"/>
        <dbReference type="ChEBI" id="CHEBI:30616"/>
        <dbReference type="ChEBI" id="CHEBI:43474"/>
        <dbReference type="ChEBI" id="CHEBI:456216"/>
        <dbReference type="EC" id="5.6.2.4"/>
    </reaction>
</comment>
<organism evidence="11 12">
    <name type="scientific">Agrobacterium tumefaciens</name>
    <dbReference type="NCBI Taxonomy" id="358"/>
    <lineage>
        <taxon>Bacteria</taxon>
        <taxon>Pseudomonadati</taxon>
        <taxon>Pseudomonadota</taxon>
        <taxon>Alphaproteobacteria</taxon>
        <taxon>Hyphomicrobiales</taxon>
        <taxon>Rhizobiaceae</taxon>
        <taxon>Rhizobium/Agrobacterium group</taxon>
        <taxon>Agrobacterium</taxon>
        <taxon>Agrobacterium tumefaciens complex</taxon>
    </lineage>
</organism>
<reference evidence="11 12" key="1">
    <citation type="submission" date="2014-12" db="EMBL/GenBank/DDBJ databases">
        <title>16Stimator: statistical estimation of ribosomal gene copy numbers from draft genome assemblies.</title>
        <authorList>
            <person name="Perisin M.A."/>
            <person name="Vetter M."/>
            <person name="Gilbert J.A."/>
            <person name="Bergelson J."/>
        </authorList>
    </citation>
    <scope>NUCLEOTIDE SEQUENCE [LARGE SCALE GENOMIC DNA]</scope>
    <source>
        <strain evidence="11 12">MEJ076</strain>
    </source>
</reference>
<dbReference type="PROSITE" id="PS51198">
    <property type="entry name" value="UVRD_HELICASE_ATP_BIND"/>
    <property type="match status" value="1"/>
</dbReference>
<protein>
    <recommendedName>
        <fullName evidence="7">DNA 3'-5' helicase</fullName>
        <ecNumber evidence="7">5.6.2.4</ecNumber>
    </recommendedName>
</protein>
<gene>
    <name evidence="11" type="ORF">RU07_16000</name>
</gene>
<dbReference type="GO" id="GO:0043138">
    <property type="term" value="F:3'-5' DNA helicase activity"/>
    <property type="evidence" value="ECO:0007669"/>
    <property type="project" value="UniProtKB-EC"/>
</dbReference>
<evidence type="ECO:0000313" key="12">
    <source>
        <dbReference type="Proteomes" id="UP000035017"/>
    </source>
</evidence>
<dbReference type="SUPFAM" id="SSF143011">
    <property type="entry name" value="RelE-like"/>
    <property type="match status" value="1"/>
</dbReference>
<evidence type="ECO:0000256" key="6">
    <source>
        <dbReference type="ARBA" id="ARBA00034617"/>
    </source>
</evidence>
<dbReference type="EC" id="5.6.2.4" evidence="7"/>
<dbReference type="InterPro" id="IPR027417">
    <property type="entry name" value="P-loop_NTPase"/>
</dbReference>
<dbReference type="PANTHER" id="PTHR11070">
    <property type="entry name" value="UVRD / RECB / PCRA DNA HELICASE FAMILY MEMBER"/>
    <property type="match status" value="1"/>
</dbReference>
<dbReference type="InterPro" id="IPR014016">
    <property type="entry name" value="UvrD-like_ATP-bd"/>
</dbReference>
<keyword evidence="3 9" id="KW-0347">Helicase</keyword>
<keyword evidence="2 9" id="KW-0378">Hydrolase</keyword>
<dbReference type="GO" id="GO:0003677">
    <property type="term" value="F:DNA binding"/>
    <property type="evidence" value="ECO:0007669"/>
    <property type="project" value="InterPro"/>
</dbReference>
<evidence type="ECO:0000256" key="7">
    <source>
        <dbReference type="ARBA" id="ARBA00034808"/>
    </source>
</evidence>
<dbReference type="GO" id="GO:0016887">
    <property type="term" value="F:ATP hydrolysis activity"/>
    <property type="evidence" value="ECO:0007669"/>
    <property type="project" value="RHEA"/>
</dbReference>
<evidence type="ECO:0000259" key="10">
    <source>
        <dbReference type="PROSITE" id="PS51198"/>
    </source>
</evidence>
<dbReference type="Gene3D" id="3.40.50.300">
    <property type="entry name" value="P-loop containing nucleotide triphosphate hydrolases"/>
    <property type="match status" value="2"/>
</dbReference>
<dbReference type="InterPro" id="IPR014017">
    <property type="entry name" value="DNA_helicase_UvrD-like_C"/>
</dbReference>
<dbReference type="SUPFAM" id="SSF52540">
    <property type="entry name" value="P-loop containing nucleoside triphosphate hydrolases"/>
    <property type="match status" value="1"/>
</dbReference>
<feature type="binding site" evidence="9">
    <location>
        <begin position="248"/>
        <end position="255"/>
    </location>
    <ligand>
        <name>ATP</name>
        <dbReference type="ChEBI" id="CHEBI:30616"/>
    </ligand>
</feature>
<comment type="caution">
    <text evidence="11">The sequence shown here is derived from an EMBL/GenBank/DDBJ whole genome shotgun (WGS) entry which is preliminary data.</text>
</comment>